<accession>A0A6P4CPX8</accession>
<gene>
    <name evidence="2" type="primary">LOC107479513</name>
</gene>
<reference evidence="1" key="1">
    <citation type="journal article" date="2016" name="Nat. Genet.">
        <title>The genome sequences of Arachis duranensis and Arachis ipaensis, the diploid ancestors of cultivated peanut.</title>
        <authorList>
            <person name="Bertioli D.J."/>
            <person name="Cannon S.B."/>
            <person name="Froenicke L."/>
            <person name="Huang G."/>
            <person name="Farmer A.D."/>
            <person name="Cannon E.K."/>
            <person name="Liu X."/>
            <person name="Gao D."/>
            <person name="Clevenger J."/>
            <person name="Dash S."/>
            <person name="Ren L."/>
            <person name="Moretzsohn M.C."/>
            <person name="Shirasawa K."/>
            <person name="Huang W."/>
            <person name="Vidigal B."/>
            <person name="Abernathy B."/>
            <person name="Chu Y."/>
            <person name="Niederhuth C.E."/>
            <person name="Umale P."/>
            <person name="Araujo A.C."/>
            <person name="Kozik A."/>
            <person name="Kim K.D."/>
            <person name="Burow M.D."/>
            <person name="Varshney R.K."/>
            <person name="Wang X."/>
            <person name="Zhang X."/>
            <person name="Barkley N."/>
            <person name="Guimaraes P.M."/>
            <person name="Isobe S."/>
            <person name="Guo B."/>
            <person name="Liao B."/>
            <person name="Stalker H.T."/>
            <person name="Schmitz R.J."/>
            <person name="Scheffler B.E."/>
            <person name="Leal-Bertioli S.C."/>
            <person name="Xun X."/>
            <person name="Jackson S.A."/>
            <person name="Michelmore R."/>
            <person name="Ozias-Akins P."/>
        </authorList>
    </citation>
    <scope>NUCLEOTIDE SEQUENCE [LARGE SCALE GENOMIC DNA]</scope>
    <source>
        <strain evidence="1">cv. V14167</strain>
    </source>
</reference>
<dbReference type="KEGG" id="adu:107479513"/>
<name>A0A6P4CPX8_ARADU</name>
<organism evidence="1 2">
    <name type="scientific">Arachis duranensis</name>
    <name type="common">Wild peanut</name>
    <dbReference type="NCBI Taxonomy" id="130453"/>
    <lineage>
        <taxon>Eukaryota</taxon>
        <taxon>Viridiplantae</taxon>
        <taxon>Streptophyta</taxon>
        <taxon>Embryophyta</taxon>
        <taxon>Tracheophyta</taxon>
        <taxon>Spermatophyta</taxon>
        <taxon>Magnoliopsida</taxon>
        <taxon>eudicotyledons</taxon>
        <taxon>Gunneridae</taxon>
        <taxon>Pentapetalae</taxon>
        <taxon>rosids</taxon>
        <taxon>fabids</taxon>
        <taxon>Fabales</taxon>
        <taxon>Fabaceae</taxon>
        <taxon>Papilionoideae</taxon>
        <taxon>50 kb inversion clade</taxon>
        <taxon>dalbergioids sensu lato</taxon>
        <taxon>Dalbergieae</taxon>
        <taxon>Pterocarpus clade</taxon>
        <taxon>Arachis</taxon>
    </lineage>
</organism>
<dbReference type="Proteomes" id="UP000515211">
    <property type="component" value="Chromosome 3"/>
</dbReference>
<dbReference type="OrthoDB" id="1934748at2759"/>
<evidence type="ECO:0000313" key="2">
    <source>
        <dbReference type="RefSeq" id="XP_015955127.1"/>
    </source>
</evidence>
<reference evidence="2" key="2">
    <citation type="submission" date="2025-08" db="UniProtKB">
        <authorList>
            <consortium name="RefSeq"/>
        </authorList>
    </citation>
    <scope>IDENTIFICATION</scope>
    <source>
        <tissue evidence="2">Whole plant</tissue>
    </source>
</reference>
<sequence length="139" mass="16013">MASFEVRPLVEHEEGYSEDHQEPGSMCGSGCFQVFELGWWQSHGEGKGLAEQKEESWLRSRLRKMKELSEVIAGPKWKTFIRKVGGYGKKQQRNRFQYDEHSYELNFNSGVPSEDEDMPPSFSARYSAPFAVVRGQTEQ</sequence>
<protein>
    <submittedName>
        <fullName evidence="2">Uncharacterized protein LOC107479513</fullName>
    </submittedName>
</protein>
<dbReference type="PANTHER" id="PTHR47076:SF1">
    <property type="entry name" value="NHL DOMAIN PROTEIN"/>
    <property type="match status" value="1"/>
</dbReference>
<dbReference type="AlphaFoldDB" id="A0A6P4CPX8"/>
<dbReference type="PANTHER" id="PTHR47076">
    <property type="entry name" value="NHL DOMAIN PROTEIN"/>
    <property type="match status" value="1"/>
</dbReference>
<keyword evidence="1" id="KW-1185">Reference proteome</keyword>
<proteinExistence type="predicted"/>
<evidence type="ECO:0000313" key="1">
    <source>
        <dbReference type="Proteomes" id="UP000515211"/>
    </source>
</evidence>
<dbReference type="RefSeq" id="XP_015955127.1">
    <property type="nucleotide sequence ID" value="XM_016099641.3"/>
</dbReference>
<dbReference type="GeneID" id="107479513"/>